<dbReference type="PROSITE" id="PS52016">
    <property type="entry name" value="TONB_DEPENDENT_REC_3"/>
    <property type="match status" value="1"/>
</dbReference>
<keyword evidence="4 10" id="KW-0812">Transmembrane</keyword>
<evidence type="ECO:0000256" key="1">
    <source>
        <dbReference type="ARBA" id="ARBA00004571"/>
    </source>
</evidence>
<comment type="similarity">
    <text evidence="10 11">Belongs to the TonB-dependent receptor family.</text>
</comment>
<evidence type="ECO:0000256" key="10">
    <source>
        <dbReference type="PROSITE-ProRule" id="PRU01360"/>
    </source>
</evidence>
<dbReference type="InterPro" id="IPR039426">
    <property type="entry name" value="TonB-dep_rcpt-like"/>
</dbReference>
<evidence type="ECO:0000256" key="7">
    <source>
        <dbReference type="ARBA" id="ARBA00023136"/>
    </source>
</evidence>
<dbReference type="Gene3D" id="2.170.130.10">
    <property type="entry name" value="TonB-dependent receptor, plug domain"/>
    <property type="match status" value="1"/>
</dbReference>
<name>A0ABV7TAK0_9RHOB</name>
<keyword evidence="7 10" id="KW-0472">Membrane</keyword>
<evidence type="ECO:0000256" key="8">
    <source>
        <dbReference type="ARBA" id="ARBA00023170"/>
    </source>
</evidence>
<dbReference type="Gene3D" id="2.40.170.20">
    <property type="entry name" value="TonB-dependent receptor, beta-barrel domain"/>
    <property type="match status" value="1"/>
</dbReference>
<keyword evidence="5 12" id="KW-0732">Signal</keyword>
<comment type="subcellular location">
    <subcellularLocation>
        <location evidence="1 10">Cell outer membrane</location>
        <topology evidence="1 10">Multi-pass membrane protein</topology>
    </subcellularLocation>
</comment>
<keyword evidence="8 15" id="KW-0675">Receptor</keyword>
<reference evidence="16" key="1">
    <citation type="journal article" date="2019" name="Int. J. Syst. Evol. Microbiol.">
        <title>The Global Catalogue of Microorganisms (GCM) 10K type strain sequencing project: providing services to taxonomists for standard genome sequencing and annotation.</title>
        <authorList>
            <consortium name="The Broad Institute Genomics Platform"/>
            <consortium name="The Broad Institute Genome Sequencing Center for Infectious Disease"/>
            <person name="Wu L."/>
            <person name="Ma J."/>
        </authorList>
    </citation>
    <scope>NUCLEOTIDE SEQUENCE [LARGE SCALE GENOMIC DNA]</scope>
    <source>
        <strain evidence="16">KCTC 42911</strain>
    </source>
</reference>
<feature type="domain" description="TonB-dependent receptor plug" evidence="14">
    <location>
        <begin position="52"/>
        <end position="153"/>
    </location>
</feature>
<evidence type="ECO:0000259" key="13">
    <source>
        <dbReference type="Pfam" id="PF00593"/>
    </source>
</evidence>
<feature type="domain" description="TonB-dependent receptor-like beta-barrel" evidence="13">
    <location>
        <begin position="235"/>
        <end position="650"/>
    </location>
</feature>
<dbReference type="Pfam" id="PF07715">
    <property type="entry name" value="Plug"/>
    <property type="match status" value="1"/>
</dbReference>
<dbReference type="CDD" id="cd01347">
    <property type="entry name" value="ligand_gated_channel"/>
    <property type="match status" value="1"/>
</dbReference>
<sequence length="676" mass="72965">MRIFCTTFLQGASATLLLTVLGPVQLAAQSLDDDLFPLGAINVTGSGLPTEVMDSSSSVTVVDQEDIRRVPPSSVAQVLQDVPGVSVTESGIERIRIRGESSQRVAILIDGQRVSDHTTYGTPILISPTEIERIEVVRGPSSVVSGNRAIGGVVNIITKRGADKPVEVTTSAGYIGSNPGYRATASVAGTVENFDYRLSMSKSDLGDRETPNGTLVPSGSEDRDLHAFVGYRFNDHYVGFRAQDYDLSAEVYTGDPAFKIDLPKRDLRKYSAFYEGADLTPWMSLLKIDVYRQTIDREFRNDITFAAGPSDMNVLSTSDDIQTTGGVRAIANLKFAPGHRTVIGFEYEDDRLQTDKGSTTSMTPPFGPPSVSTSYADASIRTTSGFAQHEATFGNFIGTLGLRYYNVDSDLDAYTVDGLGQPLQGNSDDRFLGSAGLVYTLPNDAILRANISQGYTYPSLSELYLTSTGGGGTVIGNPNLKPETATNFEIGGRIDRSNLVLDAAVFYTRSQDYIAAIATGAPRTSRYENVNNVDSWGFELAAEFDPGWQSGIRPYISASNVTREFNYANGYSTKDSGVPEWTGVTGLRADWATASLGGTWDVFLRMESEATQRDDTGAIVEQTGGWGTLNFRGTVDLGSNAVLSLEVGNIFDKAYRNIDQIDGAGRYASVFLTATF</sequence>
<evidence type="ECO:0000256" key="6">
    <source>
        <dbReference type="ARBA" id="ARBA00023077"/>
    </source>
</evidence>
<gene>
    <name evidence="15" type="ORF">ACFORG_02020</name>
</gene>
<keyword evidence="9 10" id="KW-0998">Cell outer membrane</keyword>
<dbReference type="Pfam" id="PF00593">
    <property type="entry name" value="TonB_dep_Rec_b-barrel"/>
    <property type="match status" value="1"/>
</dbReference>
<dbReference type="EMBL" id="JBHRXI010000001">
    <property type="protein sequence ID" value="MFC3612524.1"/>
    <property type="molecule type" value="Genomic_DNA"/>
</dbReference>
<dbReference type="InterPro" id="IPR037066">
    <property type="entry name" value="Plug_dom_sf"/>
</dbReference>
<evidence type="ECO:0000313" key="15">
    <source>
        <dbReference type="EMBL" id="MFC3612524.1"/>
    </source>
</evidence>
<keyword evidence="2 10" id="KW-0813">Transport</keyword>
<accession>A0ABV7TAK0</accession>
<proteinExistence type="inferred from homology"/>
<evidence type="ECO:0000256" key="9">
    <source>
        <dbReference type="ARBA" id="ARBA00023237"/>
    </source>
</evidence>
<evidence type="ECO:0000256" key="11">
    <source>
        <dbReference type="RuleBase" id="RU003357"/>
    </source>
</evidence>
<dbReference type="RefSeq" id="WP_386733704.1">
    <property type="nucleotide sequence ID" value="NZ_JBHRXI010000001.1"/>
</dbReference>
<comment type="caution">
    <text evidence="15">The sequence shown here is derived from an EMBL/GenBank/DDBJ whole genome shotgun (WGS) entry which is preliminary data.</text>
</comment>
<evidence type="ECO:0000256" key="3">
    <source>
        <dbReference type="ARBA" id="ARBA00022452"/>
    </source>
</evidence>
<dbReference type="Proteomes" id="UP001595629">
    <property type="component" value="Unassembled WGS sequence"/>
</dbReference>
<feature type="chain" id="PRO_5045141050" evidence="12">
    <location>
        <begin position="28"/>
        <end position="676"/>
    </location>
</feature>
<evidence type="ECO:0000256" key="5">
    <source>
        <dbReference type="ARBA" id="ARBA00022729"/>
    </source>
</evidence>
<keyword evidence="16" id="KW-1185">Reference proteome</keyword>
<dbReference type="InterPro" id="IPR012910">
    <property type="entry name" value="Plug_dom"/>
</dbReference>
<dbReference type="InterPro" id="IPR036942">
    <property type="entry name" value="Beta-barrel_TonB_sf"/>
</dbReference>
<evidence type="ECO:0000313" key="16">
    <source>
        <dbReference type="Proteomes" id="UP001595629"/>
    </source>
</evidence>
<dbReference type="SUPFAM" id="SSF56935">
    <property type="entry name" value="Porins"/>
    <property type="match status" value="1"/>
</dbReference>
<keyword evidence="6 11" id="KW-0798">TonB box</keyword>
<organism evidence="15 16">
    <name type="scientific">Lutimaribacter marinistellae</name>
    <dbReference type="NCBI Taxonomy" id="1820329"/>
    <lineage>
        <taxon>Bacteria</taxon>
        <taxon>Pseudomonadati</taxon>
        <taxon>Pseudomonadota</taxon>
        <taxon>Alphaproteobacteria</taxon>
        <taxon>Rhodobacterales</taxon>
        <taxon>Roseobacteraceae</taxon>
        <taxon>Lutimaribacter</taxon>
    </lineage>
</organism>
<dbReference type="InterPro" id="IPR000531">
    <property type="entry name" value="Beta-barrel_TonB"/>
</dbReference>
<dbReference type="PANTHER" id="PTHR30069:SF29">
    <property type="entry name" value="HEMOGLOBIN AND HEMOGLOBIN-HAPTOGLOBIN-BINDING PROTEIN 1-RELATED"/>
    <property type="match status" value="1"/>
</dbReference>
<evidence type="ECO:0000256" key="12">
    <source>
        <dbReference type="SAM" id="SignalP"/>
    </source>
</evidence>
<dbReference type="PANTHER" id="PTHR30069">
    <property type="entry name" value="TONB-DEPENDENT OUTER MEMBRANE RECEPTOR"/>
    <property type="match status" value="1"/>
</dbReference>
<keyword evidence="3 10" id="KW-1134">Transmembrane beta strand</keyword>
<evidence type="ECO:0000256" key="2">
    <source>
        <dbReference type="ARBA" id="ARBA00022448"/>
    </source>
</evidence>
<evidence type="ECO:0000259" key="14">
    <source>
        <dbReference type="Pfam" id="PF07715"/>
    </source>
</evidence>
<feature type="signal peptide" evidence="12">
    <location>
        <begin position="1"/>
        <end position="27"/>
    </location>
</feature>
<evidence type="ECO:0000256" key="4">
    <source>
        <dbReference type="ARBA" id="ARBA00022692"/>
    </source>
</evidence>
<protein>
    <submittedName>
        <fullName evidence="15">TonB-dependent receptor</fullName>
    </submittedName>
</protein>